<dbReference type="SUPFAM" id="SSF53474">
    <property type="entry name" value="alpha/beta-Hydrolases"/>
    <property type="match status" value="1"/>
</dbReference>
<organism evidence="2 3">
    <name type="scientific">Noviherbaspirillum saxi</name>
    <dbReference type="NCBI Taxonomy" id="2320863"/>
    <lineage>
        <taxon>Bacteria</taxon>
        <taxon>Pseudomonadati</taxon>
        <taxon>Pseudomonadota</taxon>
        <taxon>Betaproteobacteria</taxon>
        <taxon>Burkholderiales</taxon>
        <taxon>Oxalobacteraceae</taxon>
        <taxon>Noviherbaspirillum</taxon>
    </lineage>
</organism>
<dbReference type="AlphaFoldDB" id="A0A3A3FM71"/>
<proteinExistence type="predicted"/>
<comment type="caution">
    <text evidence="2">The sequence shown here is derived from an EMBL/GenBank/DDBJ whole genome shotgun (WGS) entry which is preliminary data.</text>
</comment>
<feature type="domain" description="Carboxylesterase type B" evidence="1">
    <location>
        <begin position="16"/>
        <end position="482"/>
    </location>
</feature>
<evidence type="ECO:0000313" key="2">
    <source>
        <dbReference type="EMBL" id="RJF95585.1"/>
    </source>
</evidence>
<dbReference type="PANTHER" id="PTHR11559">
    <property type="entry name" value="CARBOXYLESTERASE"/>
    <property type="match status" value="1"/>
</dbReference>
<keyword evidence="3" id="KW-1185">Reference proteome</keyword>
<protein>
    <submittedName>
        <fullName evidence="2">Carboxylesterase family protein</fullName>
    </submittedName>
</protein>
<dbReference type="InterPro" id="IPR029058">
    <property type="entry name" value="AB_hydrolase_fold"/>
</dbReference>
<dbReference type="Gene3D" id="3.40.50.1820">
    <property type="entry name" value="alpha/beta hydrolase"/>
    <property type="match status" value="1"/>
</dbReference>
<dbReference type="PROSITE" id="PS00941">
    <property type="entry name" value="CARBOXYLESTERASE_B_2"/>
    <property type="match status" value="1"/>
</dbReference>
<dbReference type="OrthoDB" id="9775851at2"/>
<dbReference type="InterPro" id="IPR002018">
    <property type="entry name" value="CarbesteraseB"/>
</dbReference>
<dbReference type="InterPro" id="IPR019819">
    <property type="entry name" value="Carboxylesterase_B_CS"/>
</dbReference>
<evidence type="ECO:0000259" key="1">
    <source>
        <dbReference type="Pfam" id="PF00135"/>
    </source>
</evidence>
<gene>
    <name evidence="2" type="ORF">D3871_19525</name>
</gene>
<evidence type="ECO:0000313" key="3">
    <source>
        <dbReference type="Proteomes" id="UP000265955"/>
    </source>
</evidence>
<accession>A0A3A3FM71</accession>
<dbReference type="Proteomes" id="UP000265955">
    <property type="component" value="Unassembled WGS sequence"/>
</dbReference>
<dbReference type="InterPro" id="IPR050309">
    <property type="entry name" value="Type-B_Carboxylest/Lipase"/>
</dbReference>
<sequence>MNTVGSDFDVGAFIHISTASGSLVGRRRGAVIAFKGIPYAKPPVGALRWRPPQRAPRWQGVRPALDLGPAPIQELPPRSSLLYRLNNDDSRALVMSEDCLYLNVWSPEPSPGTNLPVLVWIHGGANKTGHGGQDLFDGSRLAARGIVVVTVNMRLGALGFLALPELAAEDSKGASGNYGAQDVVAALDWVQDNIASFGGDVTRVTIAGNSVGAATVTHLMAAPAARGLFRAALGQSLSGIFRPELRMATQAEAAERGRTAVSSLGRSIEQLRDLPATAFVPIASQGIIVDGRLLSEDTTDVFIAGRQARIPLLVGWNADEGSLYASPSAVDDLKLELHSEQAQSMLKQVYPYAYDKDGHGDRRALVGDRRFVYPVWRWARTHAETTGCPTWVYKFEHLPPLPDELPPPPDGGAGYGTFHTAELPYAWDNLGVRPWAWSDSDHVMAKNLADTWGRFVATGDPNGNGLPKWDQFDSSHEHHLMVFGTTTKPGFASRREAFDIFDSMYFRTKQ</sequence>
<reference evidence="3" key="1">
    <citation type="submission" date="2018-09" db="EMBL/GenBank/DDBJ databases">
        <authorList>
            <person name="Zhu H."/>
        </authorList>
    </citation>
    <scope>NUCLEOTIDE SEQUENCE [LARGE SCALE GENOMIC DNA]</scope>
    <source>
        <strain evidence="3">K1R23-30</strain>
    </source>
</reference>
<dbReference type="RefSeq" id="WP_119770734.1">
    <property type="nucleotide sequence ID" value="NZ_QYUO01000002.1"/>
</dbReference>
<dbReference type="Pfam" id="PF00135">
    <property type="entry name" value="COesterase"/>
    <property type="match status" value="1"/>
</dbReference>
<dbReference type="EMBL" id="QYUO01000002">
    <property type="protein sequence ID" value="RJF95585.1"/>
    <property type="molecule type" value="Genomic_DNA"/>
</dbReference>
<name>A0A3A3FM71_9BURK</name>